<comment type="caution">
    <text evidence="1">The sequence shown here is derived from an EMBL/GenBank/DDBJ whole genome shotgun (WGS) entry which is preliminary data.</text>
</comment>
<accession>A0ACC0C312</accession>
<reference evidence="2" key="1">
    <citation type="journal article" date="2023" name="Nat. Plants">
        <title>Single-cell RNA sequencing provides a high-resolution roadmap for understanding the multicellular compartmentation of specialized metabolism.</title>
        <authorList>
            <person name="Sun S."/>
            <person name="Shen X."/>
            <person name="Li Y."/>
            <person name="Li Y."/>
            <person name="Wang S."/>
            <person name="Li R."/>
            <person name="Zhang H."/>
            <person name="Shen G."/>
            <person name="Guo B."/>
            <person name="Wei J."/>
            <person name="Xu J."/>
            <person name="St-Pierre B."/>
            <person name="Chen S."/>
            <person name="Sun C."/>
        </authorList>
    </citation>
    <scope>NUCLEOTIDE SEQUENCE [LARGE SCALE GENOMIC DNA]</scope>
</reference>
<evidence type="ECO:0000313" key="2">
    <source>
        <dbReference type="Proteomes" id="UP001060085"/>
    </source>
</evidence>
<dbReference type="EMBL" id="CM044702">
    <property type="protein sequence ID" value="KAI5679325.1"/>
    <property type="molecule type" value="Genomic_DNA"/>
</dbReference>
<sequence>MEIESLFLFNSPLFFFTLLFFSIYFFAIFIIFKNWNSSSKYEASSCFISLFHGTPAVFLALKSLLLLQQEEENFFKFSAKNTSFQDLVLEFSISYFIVDLTHYIIFIPNDILFKAHHLVTLYVLFSCRFIIHHGAVSILVFLLLAEITSPCQNTWSLARYKSLDLPIANRYYEFLSPIFLSFYSFVRGILGPFFAFKIGVFFINGGGNGFIPLWGLVSWSIVTVATIGISILWVFNQWVSLFRRRRAHNNVFKKVS</sequence>
<protein>
    <submittedName>
        <fullName evidence="1">Uncharacterized protein</fullName>
    </submittedName>
</protein>
<name>A0ACC0C312_CATRO</name>
<keyword evidence="2" id="KW-1185">Reference proteome</keyword>
<gene>
    <name evidence="1" type="ORF">M9H77_10275</name>
</gene>
<dbReference type="Proteomes" id="UP001060085">
    <property type="component" value="Linkage Group LG02"/>
</dbReference>
<evidence type="ECO:0000313" key="1">
    <source>
        <dbReference type="EMBL" id="KAI5679325.1"/>
    </source>
</evidence>
<proteinExistence type="predicted"/>
<organism evidence="1 2">
    <name type="scientific">Catharanthus roseus</name>
    <name type="common">Madagascar periwinkle</name>
    <name type="synonym">Vinca rosea</name>
    <dbReference type="NCBI Taxonomy" id="4058"/>
    <lineage>
        <taxon>Eukaryota</taxon>
        <taxon>Viridiplantae</taxon>
        <taxon>Streptophyta</taxon>
        <taxon>Embryophyta</taxon>
        <taxon>Tracheophyta</taxon>
        <taxon>Spermatophyta</taxon>
        <taxon>Magnoliopsida</taxon>
        <taxon>eudicotyledons</taxon>
        <taxon>Gunneridae</taxon>
        <taxon>Pentapetalae</taxon>
        <taxon>asterids</taxon>
        <taxon>lamiids</taxon>
        <taxon>Gentianales</taxon>
        <taxon>Apocynaceae</taxon>
        <taxon>Rauvolfioideae</taxon>
        <taxon>Vinceae</taxon>
        <taxon>Catharanthinae</taxon>
        <taxon>Catharanthus</taxon>
    </lineage>
</organism>